<dbReference type="AlphaFoldDB" id="A0A645DIQ7"/>
<reference evidence="2" key="1">
    <citation type="submission" date="2019-08" db="EMBL/GenBank/DDBJ databases">
        <authorList>
            <person name="Kucharzyk K."/>
            <person name="Murdoch R.W."/>
            <person name="Higgins S."/>
            <person name="Loffler F."/>
        </authorList>
    </citation>
    <scope>NUCLEOTIDE SEQUENCE</scope>
</reference>
<comment type="caution">
    <text evidence="2">The sequence shown here is derived from an EMBL/GenBank/DDBJ whole genome shotgun (WGS) entry which is preliminary data.</text>
</comment>
<organism evidence="2">
    <name type="scientific">bioreactor metagenome</name>
    <dbReference type="NCBI Taxonomy" id="1076179"/>
    <lineage>
        <taxon>unclassified sequences</taxon>
        <taxon>metagenomes</taxon>
        <taxon>ecological metagenomes</taxon>
    </lineage>
</organism>
<dbReference type="InterPro" id="IPR015424">
    <property type="entry name" value="PyrdxlP-dep_Trfase"/>
</dbReference>
<feature type="domain" description="Aminotransferase class I/classII large" evidence="1">
    <location>
        <begin position="26"/>
        <end position="108"/>
    </location>
</feature>
<evidence type="ECO:0000313" key="2">
    <source>
        <dbReference type="EMBL" id="MPM89360.1"/>
    </source>
</evidence>
<name>A0A645DIQ7_9ZZZZ</name>
<sequence length="122" mass="13755">MNALAKEAGSFVMKNYNRLLPDAHALCRESHLFQQQLAALPHLEVTPSPCNYFLVQLKEGTASQLKSYLIDEHGILIRDAGNFRGLSPRHFRLSVQEKAANDRLVEALCEFLQKTSRCTILS</sequence>
<dbReference type="GO" id="GO:0048472">
    <property type="term" value="F:threonine-phosphate decarboxylase activity"/>
    <property type="evidence" value="ECO:0007669"/>
    <property type="project" value="UniProtKB-EC"/>
</dbReference>
<dbReference type="SUPFAM" id="SSF53383">
    <property type="entry name" value="PLP-dependent transferases"/>
    <property type="match status" value="1"/>
</dbReference>
<evidence type="ECO:0000259" key="1">
    <source>
        <dbReference type="Pfam" id="PF00155"/>
    </source>
</evidence>
<dbReference type="Pfam" id="PF00155">
    <property type="entry name" value="Aminotran_1_2"/>
    <property type="match status" value="1"/>
</dbReference>
<dbReference type="GO" id="GO:0030170">
    <property type="term" value="F:pyridoxal phosphate binding"/>
    <property type="evidence" value="ECO:0007669"/>
    <property type="project" value="InterPro"/>
</dbReference>
<protein>
    <submittedName>
        <fullName evidence="2">Threonine-phosphate decarboxylase</fullName>
        <ecNumber evidence="2">4.1.1.81</ecNumber>
    </submittedName>
</protein>
<dbReference type="InterPro" id="IPR015422">
    <property type="entry name" value="PyrdxlP-dep_Trfase_small"/>
</dbReference>
<gene>
    <name evidence="2" type="primary">cobD_30</name>
    <name evidence="2" type="ORF">SDC9_136469</name>
</gene>
<dbReference type="EMBL" id="VSSQ01036796">
    <property type="protein sequence ID" value="MPM89360.1"/>
    <property type="molecule type" value="Genomic_DNA"/>
</dbReference>
<accession>A0A645DIQ7</accession>
<proteinExistence type="predicted"/>
<dbReference type="Gene3D" id="3.90.1150.10">
    <property type="entry name" value="Aspartate Aminotransferase, domain 1"/>
    <property type="match status" value="1"/>
</dbReference>
<keyword evidence="2" id="KW-0456">Lyase</keyword>
<dbReference type="InterPro" id="IPR004839">
    <property type="entry name" value="Aminotransferase_I/II_large"/>
</dbReference>
<dbReference type="EC" id="4.1.1.81" evidence="2"/>